<dbReference type="InterPro" id="IPR026272">
    <property type="entry name" value="SdpI"/>
</dbReference>
<dbReference type="InterPro" id="IPR012867">
    <property type="entry name" value="DUF1648"/>
</dbReference>
<dbReference type="InterPro" id="IPR025962">
    <property type="entry name" value="SdpI/YhfL"/>
</dbReference>
<dbReference type="RefSeq" id="WP_095236432.1">
    <property type="nucleotide sequence ID" value="NZ_BOQS01000029.1"/>
</dbReference>
<organism evidence="3 4">
    <name type="scientific">Shouchella clausii</name>
    <name type="common">Alkalihalobacillus clausii</name>
    <dbReference type="NCBI Taxonomy" id="79880"/>
    <lineage>
        <taxon>Bacteria</taxon>
        <taxon>Bacillati</taxon>
        <taxon>Bacillota</taxon>
        <taxon>Bacilli</taxon>
        <taxon>Bacillales</taxon>
        <taxon>Bacillaceae</taxon>
        <taxon>Shouchella</taxon>
    </lineage>
</organism>
<dbReference type="GO" id="GO:0009636">
    <property type="term" value="P:response to toxic substance"/>
    <property type="evidence" value="ECO:0007669"/>
    <property type="project" value="TreeGrafter"/>
</dbReference>
<feature type="transmembrane region" description="Helical" evidence="1">
    <location>
        <begin position="184"/>
        <end position="204"/>
    </location>
</feature>
<dbReference type="EMBL" id="NPCC01000012">
    <property type="protein sequence ID" value="PAE89016.1"/>
    <property type="molecule type" value="Genomic_DNA"/>
</dbReference>
<protein>
    <recommendedName>
        <fullName evidence="2">DUF1648 domain-containing protein</fullName>
    </recommendedName>
</protein>
<dbReference type="Pfam" id="PF13630">
    <property type="entry name" value="SdpI"/>
    <property type="match status" value="1"/>
</dbReference>
<dbReference type="PANTHER" id="PTHR37810">
    <property type="entry name" value="IMMUNITY PROTEIN SDPI"/>
    <property type="match status" value="1"/>
</dbReference>
<feature type="transmembrane region" description="Helical" evidence="1">
    <location>
        <begin position="42"/>
        <end position="65"/>
    </location>
</feature>
<accession>A0A268NZT6</accession>
<dbReference type="Pfam" id="PF07853">
    <property type="entry name" value="DUF1648"/>
    <property type="match status" value="1"/>
</dbReference>
<keyword evidence="1" id="KW-0472">Membrane</keyword>
<dbReference type="PIRSF" id="PIRSF038959">
    <property type="entry name" value="SdpI"/>
    <property type="match status" value="1"/>
</dbReference>
<name>A0A268NZT6_SHOCL</name>
<sequence>MKKHLFPIVSIIISIAVWLFAYKHLPAEMPVHWGVNGEVDRYAPTFSAFLLLNGILIAVYAMLLYLPRIDPKKDNYRKFTRPYSIIGNVLIALFLAISVVTVLSGIGAPVSINRVVPVAVGILFIILGNYMQTIKPNWFIGIKTPWTISNDEVWRKTHRLGGRLLIGGGLLFIIEPFLPRNISAVLSIGLIVVIVVVPMVYSYILHKRIVGH</sequence>
<reference evidence="3 4" key="1">
    <citation type="submission" date="2017-07" db="EMBL/GenBank/DDBJ databases">
        <title>Isolation and whole genome analysis of endospore-forming bacteria from heroin.</title>
        <authorList>
            <person name="Kalinowski J."/>
            <person name="Ahrens B."/>
            <person name="Al-Dilaimi A."/>
            <person name="Winkler A."/>
            <person name="Wibberg D."/>
            <person name="Schleenbecker U."/>
            <person name="Ruckert C."/>
            <person name="Wolfel R."/>
            <person name="Grass G."/>
        </authorList>
    </citation>
    <scope>NUCLEOTIDE SEQUENCE [LARGE SCALE GENOMIC DNA]</scope>
    <source>
        <strain evidence="3 4">7539</strain>
    </source>
</reference>
<keyword evidence="1" id="KW-1133">Transmembrane helix</keyword>
<keyword evidence="1" id="KW-0812">Transmembrane</keyword>
<evidence type="ECO:0000259" key="2">
    <source>
        <dbReference type="Pfam" id="PF07853"/>
    </source>
</evidence>
<feature type="domain" description="DUF1648" evidence="2">
    <location>
        <begin position="11"/>
        <end position="55"/>
    </location>
</feature>
<evidence type="ECO:0000256" key="1">
    <source>
        <dbReference type="SAM" id="Phobius"/>
    </source>
</evidence>
<feature type="transmembrane region" description="Helical" evidence="1">
    <location>
        <begin position="5"/>
        <end position="22"/>
    </location>
</feature>
<feature type="transmembrane region" description="Helical" evidence="1">
    <location>
        <begin position="112"/>
        <end position="130"/>
    </location>
</feature>
<evidence type="ECO:0000313" key="4">
    <source>
        <dbReference type="Proteomes" id="UP000216207"/>
    </source>
</evidence>
<dbReference type="AlphaFoldDB" id="A0A268NZT6"/>
<comment type="caution">
    <text evidence="3">The sequence shown here is derived from an EMBL/GenBank/DDBJ whole genome shotgun (WGS) entry which is preliminary data.</text>
</comment>
<gene>
    <name evidence="3" type="ORF">CHH72_11640</name>
</gene>
<evidence type="ECO:0000313" key="3">
    <source>
        <dbReference type="EMBL" id="PAE89016.1"/>
    </source>
</evidence>
<dbReference type="Proteomes" id="UP000216207">
    <property type="component" value="Unassembled WGS sequence"/>
</dbReference>
<feature type="transmembrane region" description="Helical" evidence="1">
    <location>
        <begin position="160"/>
        <end position="178"/>
    </location>
</feature>
<dbReference type="PANTHER" id="PTHR37810:SF5">
    <property type="entry name" value="IMMUNITY PROTEIN SDPI"/>
    <property type="match status" value="1"/>
</dbReference>
<feature type="transmembrane region" description="Helical" evidence="1">
    <location>
        <begin position="85"/>
        <end position="106"/>
    </location>
</feature>
<proteinExistence type="predicted"/>